<dbReference type="InterPro" id="IPR011010">
    <property type="entry name" value="DNA_brk_join_enz"/>
</dbReference>
<dbReference type="Gene3D" id="1.10.443.10">
    <property type="entry name" value="Intergrase catalytic core"/>
    <property type="match status" value="1"/>
</dbReference>
<evidence type="ECO:0000313" key="2">
    <source>
        <dbReference type="EMBL" id="MBY6321430.1"/>
    </source>
</evidence>
<sequence length="690" mass="78270">MTRPAQTSVGGDEPSIDPDEFVLRKRRLREDFSLEETPRFRDAEWRLDAAILQNQAVRLKLRFDGIPERYRNTAKEFMRALLLDSPVIGEMPRSITTIRSDFAGLKVFLGWLHDREEASCRDGLSLRDVRAEHLLLFQIHLVSTVPDFILRQSRRALVRRLWTYRQYMPTDHLAIDPATISVGWREPQPPRRLENSTPRIPEEILSPLLDWSMRFVDEFSPDIIEAHSIRLRWENSRTGGLRGEMLDEALSRLLREHVDGGIPLPGNSGAVNFTHISRMIGCSRISVARRSGQIQSTVETVGLGESRYIFPLNGTIDGHQWIDYVRVNLDSPYGLPKLTRSLIAACYVVIAFLSGMRDSEVKHLKRGCVRTVRDERGVAYRWYVSGTAFKGERDAAGTPATWVVGEPVARAIAVLERLQPKSRDWLFAHLDVSCRYSSSENRVYSSKATCSQVKSLTLWVNAYVESRARDDGIPDWHFTTRQFRRTLAWFIARRPGGSLAGAIQYRHLSVQMFEGYAGTSDSGFRAEVEAEEALARGEHLLAMIDSHQHEGLAGPAGQEAMTRLKGFSVESGFAGQIINDPNRLKRIMKKGGPEVYPGRYATCVFNPEKALCRHKTDLHGFSHPTTEECKPLHCRNVALTSDNIDTLSAEVAKLRAELVRSQFPPLLLDRLARRAEQIEEFLEKNVRSKS</sequence>
<keyword evidence="3" id="KW-1185">Reference proteome</keyword>
<evidence type="ECO:0008006" key="4">
    <source>
        <dbReference type="Google" id="ProtNLM"/>
    </source>
</evidence>
<evidence type="ECO:0000313" key="3">
    <source>
        <dbReference type="Proteomes" id="UP001520140"/>
    </source>
</evidence>
<protein>
    <recommendedName>
        <fullName evidence="4">Phage integrase family protein</fullName>
    </recommendedName>
</protein>
<dbReference type="Proteomes" id="UP001520140">
    <property type="component" value="Unassembled WGS sequence"/>
</dbReference>
<dbReference type="SUPFAM" id="SSF56349">
    <property type="entry name" value="DNA breaking-rejoining enzymes"/>
    <property type="match status" value="1"/>
</dbReference>
<gene>
    <name evidence="2" type="ORF">HQ605_11395</name>
</gene>
<name>A0ABS7NVK3_9NOCA</name>
<reference evidence="2 3" key="1">
    <citation type="submission" date="2020-06" db="EMBL/GenBank/DDBJ databases">
        <title>Taxonomy, biology and ecology of Rhodococcus bacteria occurring in California pistachio and other woody hosts as revealed by genome sequence analyses.</title>
        <authorList>
            <person name="Gai Y."/>
            <person name="Riely B."/>
        </authorList>
    </citation>
    <scope>NUCLEOTIDE SEQUENCE [LARGE SCALE GENOMIC DNA]</scope>
    <source>
        <strain evidence="2 3">BP-284</strain>
    </source>
</reference>
<dbReference type="EMBL" id="JABUKG010000010">
    <property type="protein sequence ID" value="MBY6321430.1"/>
    <property type="molecule type" value="Genomic_DNA"/>
</dbReference>
<comment type="caution">
    <text evidence="2">The sequence shown here is derived from an EMBL/GenBank/DDBJ whole genome shotgun (WGS) entry which is preliminary data.</text>
</comment>
<organism evidence="2 3">
    <name type="scientific">Rhodococcoides kroppenstedtii</name>
    <dbReference type="NCBI Taxonomy" id="293050"/>
    <lineage>
        <taxon>Bacteria</taxon>
        <taxon>Bacillati</taxon>
        <taxon>Actinomycetota</taxon>
        <taxon>Actinomycetes</taxon>
        <taxon>Mycobacteriales</taxon>
        <taxon>Nocardiaceae</taxon>
        <taxon>Rhodococcoides</taxon>
    </lineage>
</organism>
<dbReference type="RefSeq" id="WP_157889601.1">
    <property type="nucleotide sequence ID" value="NZ_JABUKE010000012.1"/>
</dbReference>
<proteinExistence type="predicted"/>
<evidence type="ECO:0000256" key="1">
    <source>
        <dbReference type="ARBA" id="ARBA00023172"/>
    </source>
</evidence>
<accession>A0ABS7NVK3</accession>
<keyword evidence="1" id="KW-0233">DNA recombination</keyword>
<dbReference type="InterPro" id="IPR013762">
    <property type="entry name" value="Integrase-like_cat_sf"/>
</dbReference>